<dbReference type="EMBL" id="MU274929">
    <property type="protein sequence ID" value="KAI0085716.1"/>
    <property type="molecule type" value="Genomic_DNA"/>
</dbReference>
<accession>A0ACB8TUK3</accession>
<evidence type="ECO:0000313" key="2">
    <source>
        <dbReference type="Proteomes" id="UP001055072"/>
    </source>
</evidence>
<evidence type="ECO:0000313" key="1">
    <source>
        <dbReference type="EMBL" id="KAI0085716.1"/>
    </source>
</evidence>
<gene>
    <name evidence="1" type="ORF">BDY19DRAFT_996615</name>
</gene>
<keyword evidence="2" id="KW-1185">Reference proteome</keyword>
<sequence length="81" mass="9478">MGRYLRSQGLRYQGQGKAKDRRLAEKDERLVEKDKQFATLLAAKDERLAEQDKKLAKNALWLNMLLIELMGEKNEAIVKFR</sequence>
<proteinExistence type="predicted"/>
<dbReference type="Proteomes" id="UP001055072">
    <property type="component" value="Unassembled WGS sequence"/>
</dbReference>
<organism evidence="1 2">
    <name type="scientific">Irpex rosettiformis</name>
    <dbReference type="NCBI Taxonomy" id="378272"/>
    <lineage>
        <taxon>Eukaryota</taxon>
        <taxon>Fungi</taxon>
        <taxon>Dikarya</taxon>
        <taxon>Basidiomycota</taxon>
        <taxon>Agaricomycotina</taxon>
        <taxon>Agaricomycetes</taxon>
        <taxon>Polyporales</taxon>
        <taxon>Irpicaceae</taxon>
        <taxon>Irpex</taxon>
    </lineage>
</organism>
<protein>
    <submittedName>
        <fullName evidence="1">Uncharacterized protein</fullName>
    </submittedName>
</protein>
<name>A0ACB8TUK3_9APHY</name>
<comment type="caution">
    <text evidence="1">The sequence shown here is derived from an EMBL/GenBank/DDBJ whole genome shotgun (WGS) entry which is preliminary data.</text>
</comment>
<reference evidence="1" key="1">
    <citation type="journal article" date="2021" name="Environ. Microbiol.">
        <title>Gene family expansions and transcriptome signatures uncover fungal adaptations to wood decay.</title>
        <authorList>
            <person name="Hage H."/>
            <person name="Miyauchi S."/>
            <person name="Viragh M."/>
            <person name="Drula E."/>
            <person name="Min B."/>
            <person name="Chaduli D."/>
            <person name="Navarro D."/>
            <person name="Favel A."/>
            <person name="Norest M."/>
            <person name="Lesage-Meessen L."/>
            <person name="Balint B."/>
            <person name="Merenyi Z."/>
            <person name="de Eugenio L."/>
            <person name="Morin E."/>
            <person name="Martinez A.T."/>
            <person name="Baldrian P."/>
            <person name="Stursova M."/>
            <person name="Martinez M.J."/>
            <person name="Novotny C."/>
            <person name="Magnuson J.K."/>
            <person name="Spatafora J.W."/>
            <person name="Maurice S."/>
            <person name="Pangilinan J."/>
            <person name="Andreopoulos W."/>
            <person name="LaButti K."/>
            <person name="Hundley H."/>
            <person name="Na H."/>
            <person name="Kuo A."/>
            <person name="Barry K."/>
            <person name="Lipzen A."/>
            <person name="Henrissat B."/>
            <person name="Riley R."/>
            <person name="Ahrendt S."/>
            <person name="Nagy L.G."/>
            <person name="Grigoriev I.V."/>
            <person name="Martin F."/>
            <person name="Rosso M.N."/>
        </authorList>
    </citation>
    <scope>NUCLEOTIDE SEQUENCE</scope>
    <source>
        <strain evidence="1">CBS 384.51</strain>
    </source>
</reference>